<accession>A0A242B0N0</accession>
<dbReference type="EMBL" id="NGKW01000002">
    <property type="protein sequence ID" value="OTN95228.1"/>
    <property type="molecule type" value="Genomic_DNA"/>
</dbReference>
<feature type="transmembrane region" description="Helical" evidence="1">
    <location>
        <begin position="88"/>
        <end position="111"/>
    </location>
</feature>
<proteinExistence type="predicted"/>
<dbReference type="Proteomes" id="UP000194885">
    <property type="component" value="Unassembled WGS sequence"/>
</dbReference>
<sequence>MKIKSISDIPNAVFYPLKNWATSSTNNWNILIGAGIFLLVLGGVLIWSYSKKIGSEDEYSQKIYYRACISMLLTIFFCDIVFPKTYMWNQFFLFKYALAFTISGISMAINYRKDFI</sequence>
<dbReference type="EMBL" id="NGKW01000010">
    <property type="protein sequence ID" value="OTN86797.1"/>
    <property type="molecule type" value="Genomic_DNA"/>
</dbReference>
<comment type="caution">
    <text evidence="2">The sequence shown here is derived from an EMBL/GenBank/DDBJ whole genome shotgun (WGS) entry which is preliminary data.</text>
</comment>
<evidence type="ECO:0000313" key="2">
    <source>
        <dbReference type="EMBL" id="OTN86797.1"/>
    </source>
</evidence>
<protein>
    <recommendedName>
        <fullName evidence="5">DUF2178 domain-containing protein</fullName>
    </recommendedName>
</protein>
<organism evidence="2 4">
    <name type="scientific">Enterococcus faecium</name>
    <name type="common">Streptococcus faecium</name>
    <dbReference type="NCBI Taxonomy" id="1352"/>
    <lineage>
        <taxon>Bacteria</taxon>
        <taxon>Bacillati</taxon>
        <taxon>Bacillota</taxon>
        <taxon>Bacilli</taxon>
        <taxon>Lactobacillales</taxon>
        <taxon>Enterococcaceae</taxon>
        <taxon>Enterococcus</taxon>
    </lineage>
</organism>
<dbReference type="AlphaFoldDB" id="A0A242B0N0"/>
<evidence type="ECO:0000256" key="1">
    <source>
        <dbReference type="SAM" id="Phobius"/>
    </source>
</evidence>
<gene>
    <name evidence="3" type="ORF">A5810_001477</name>
    <name evidence="2" type="ORF">A5810_002920</name>
</gene>
<reference evidence="2 4" key="1">
    <citation type="submission" date="2017-05" db="EMBL/GenBank/DDBJ databases">
        <title>The Genome Sequence of Enterococcus faecium 7H8_DIV0219.</title>
        <authorList>
            <consortium name="The Broad Institute Genomics Platform"/>
            <consortium name="The Broad Institute Genomic Center for Infectious Diseases"/>
            <person name="Earl A."/>
            <person name="Manson A."/>
            <person name="Schwartman J."/>
            <person name="Gilmore M."/>
            <person name="Abouelleil A."/>
            <person name="Cao P."/>
            <person name="Chapman S."/>
            <person name="Cusick C."/>
            <person name="Shea T."/>
            <person name="Young S."/>
            <person name="Neafsey D."/>
            <person name="Nusbaum C."/>
            <person name="Birren B."/>
        </authorList>
    </citation>
    <scope>NUCLEOTIDE SEQUENCE [LARGE SCALE GENOMIC DNA]</scope>
    <source>
        <strain evidence="2 4">7H8_DIV0219</strain>
    </source>
</reference>
<keyword evidence="1" id="KW-0472">Membrane</keyword>
<keyword evidence="1" id="KW-1133">Transmembrane helix</keyword>
<evidence type="ECO:0000313" key="3">
    <source>
        <dbReference type="EMBL" id="OTN95228.1"/>
    </source>
</evidence>
<feature type="transmembrane region" description="Helical" evidence="1">
    <location>
        <begin position="28"/>
        <end position="51"/>
    </location>
</feature>
<keyword evidence="1" id="KW-0812">Transmembrane</keyword>
<evidence type="ECO:0000313" key="4">
    <source>
        <dbReference type="Proteomes" id="UP000194885"/>
    </source>
</evidence>
<name>A0A242B0N0_ENTFC</name>
<feature type="transmembrane region" description="Helical" evidence="1">
    <location>
        <begin position="63"/>
        <end position="82"/>
    </location>
</feature>
<dbReference type="RefSeq" id="WP_086323323.1">
    <property type="nucleotide sequence ID" value="NZ_NGKW01000002.1"/>
</dbReference>
<evidence type="ECO:0008006" key="5">
    <source>
        <dbReference type="Google" id="ProtNLM"/>
    </source>
</evidence>